<reference evidence="2" key="1">
    <citation type="submission" date="2025-08" db="UniProtKB">
        <authorList>
            <consortium name="Ensembl"/>
        </authorList>
    </citation>
    <scope>IDENTIFICATION</scope>
</reference>
<evidence type="ECO:0000313" key="3">
    <source>
        <dbReference type="Proteomes" id="UP000694541"/>
    </source>
</evidence>
<accession>A0A8B9ME42</accession>
<protein>
    <submittedName>
        <fullName evidence="2">Uncharacterized protein</fullName>
    </submittedName>
</protein>
<proteinExistence type="predicted"/>
<dbReference type="Ensembl" id="ENSANIT00000006426.1">
    <property type="protein sequence ID" value="ENSANIP00000006214.1"/>
    <property type="gene ID" value="ENSANIG00000004236.1"/>
</dbReference>
<feature type="region of interest" description="Disordered" evidence="1">
    <location>
        <begin position="18"/>
        <end position="113"/>
    </location>
</feature>
<sequence length="113" mass="10766">MSCPVTCAAWVRCGVAKETPDKVRAGGGGGGGGGGRAEGDTHSPTPCRPPAAPLSPLCVRPAGAAQRGGAEASHRGGPGQAGVRRGGGPGRASALTESAEGRGGGFSGLRPAP</sequence>
<evidence type="ECO:0000256" key="1">
    <source>
        <dbReference type="SAM" id="MobiDB-lite"/>
    </source>
</evidence>
<reference evidence="2" key="2">
    <citation type="submission" date="2025-09" db="UniProtKB">
        <authorList>
            <consortium name="Ensembl"/>
        </authorList>
    </citation>
    <scope>IDENTIFICATION</scope>
</reference>
<feature type="compositionally biased region" description="Gly residues" evidence="1">
    <location>
        <begin position="76"/>
        <end position="90"/>
    </location>
</feature>
<name>A0A8B9ME42_9AVES</name>
<feature type="compositionally biased region" description="Gly residues" evidence="1">
    <location>
        <begin position="25"/>
        <end position="36"/>
    </location>
</feature>
<evidence type="ECO:0000313" key="2">
    <source>
        <dbReference type="Ensembl" id="ENSANIP00000006214.1"/>
    </source>
</evidence>
<organism evidence="2 3">
    <name type="scientific">Accipiter nisus</name>
    <name type="common">Eurasian sparrowhawk</name>
    <dbReference type="NCBI Taxonomy" id="211598"/>
    <lineage>
        <taxon>Eukaryota</taxon>
        <taxon>Metazoa</taxon>
        <taxon>Chordata</taxon>
        <taxon>Craniata</taxon>
        <taxon>Vertebrata</taxon>
        <taxon>Euteleostomi</taxon>
        <taxon>Archelosauria</taxon>
        <taxon>Archosauria</taxon>
        <taxon>Dinosauria</taxon>
        <taxon>Saurischia</taxon>
        <taxon>Theropoda</taxon>
        <taxon>Coelurosauria</taxon>
        <taxon>Aves</taxon>
        <taxon>Neognathae</taxon>
        <taxon>Neoaves</taxon>
        <taxon>Telluraves</taxon>
        <taxon>Accipitrimorphae</taxon>
        <taxon>Accipitriformes</taxon>
        <taxon>Accipitridae</taxon>
        <taxon>Accipitrinae</taxon>
        <taxon>Accipiter</taxon>
    </lineage>
</organism>
<keyword evidence="3" id="KW-1185">Reference proteome</keyword>
<dbReference type="AlphaFoldDB" id="A0A8B9ME42"/>
<dbReference type="Proteomes" id="UP000694541">
    <property type="component" value="Unplaced"/>
</dbReference>